<comment type="caution">
    <text evidence="2">The sequence shown here is derived from an EMBL/GenBank/DDBJ whole genome shotgun (WGS) entry which is preliminary data.</text>
</comment>
<dbReference type="GO" id="GO:0004722">
    <property type="term" value="F:protein serine/threonine phosphatase activity"/>
    <property type="evidence" value="ECO:0007669"/>
    <property type="project" value="InterPro"/>
</dbReference>
<proteinExistence type="predicted"/>
<feature type="domain" description="PPM-type phosphatase" evidence="1">
    <location>
        <begin position="4"/>
        <end position="239"/>
    </location>
</feature>
<dbReference type="AlphaFoldDB" id="A0A6B3N4H5"/>
<organism evidence="2">
    <name type="scientific">Symploca sp. SIO1C4</name>
    <dbReference type="NCBI Taxonomy" id="2607765"/>
    <lineage>
        <taxon>Bacteria</taxon>
        <taxon>Bacillati</taxon>
        <taxon>Cyanobacteriota</taxon>
        <taxon>Cyanophyceae</taxon>
        <taxon>Coleofasciculales</taxon>
        <taxon>Coleofasciculaceae</taxon>
        <taxon>Symploca</taxon>
    </lineage>
</organism>
<reference evidence="2" key="1">
    <citation type="submission" date="2019-11" db="EMBL/GenBank/DDBJ databases">
        <title>Genomic insights into an expanded diversity of filamentous marine cyanobacteria reveals the extraordinary biosynthetic potential of Moorea and Okeania.</title>
        <authorList>
            <person name="Ferreira Leao T."/>
            <person name="Wang M."/>
            <person name="Moss N."/>
            <person name="Da Silva R."/>
            <person name="Sanders J."/>
            <person name="Nurk S."/>
            <person name="Gurevich A."/>
            <person name="Humphrey G."/>
            <person name="Reher R."/>
            <person name="Zhu Q."/>
            <person name="Belda-Ferre P."/>
            <person name="Glukhov E."/>
            <person name="Rex R."/>
            <person name="Dorrestein P.C."/>
            <person name="Knight R."/>
            <person name="Pevzner P."/>
            <person name="Gerwick W.H."/>
            <person name="Gerwick L."/>
        </authorList>
    </citation>
    <scope>NUCLEOTIDE SEQUENCE</scope>
    <source>
        <strain evidence="2">SIO1C4</strain>
    </source>
</reference>
<dbReference type="Gene3D" id="3.60.40.10">
    <property type="entry name" value="PPM-type phosphatase domain"/>
    <property type="match status" value="1"/>
</dbReference>
<accession>A0A6B3N4H5</accession>
<dbReference type="InterPro" id="IPR001932">
    <property type="entry name" value="PPM-type_phosphatase-like_dom"/>
</dbReference>
<sequence>MKRRFTGLTDPGLIRTVNQDDYYIDPDGRFFIVADGMGGHAGGQEASHIAKEAIEGYLRQNWLSNAPSQELLEQAIYQANQAILLDQQQHPERSDMGTTAVVVIFRQDQSWFAHVGDSRLYRLRNSNLEQITEDHTWVAKAMKAGEITPEQARTHQWRHVLSQCLGRKDLHQVDVKPMDVEPGDRLLLCTDGLTEELSDPIIAQSLQPDLSGEQTATLLVEAAKQNGGKDNITVVIVEIEDSSKK</sequence>
<dbReference type="Pfam" id="PF13672">
    <property type="entry name" value="PP2C_2"/>
    <property type="match status" value="1"/>
</dbReference>
<dbReference type="PANTHER" id="PTHR47992">
    <property type="entry name" value="PROTEIN PHOSPHATASE"/>
    <property type="match status" value="1"/>
</dbReference>
<dbReference type="InterPro" id="IPR036457">
    <property type="entry name" value="PPM-type-like_dom_sf"/>
</dbReference>
<dbReference type="NCBIfam" id="NF033484">
    <property type="entry name" value="Stp1_PP2C_phos"/>
    <property type="match status" value="1"/>
</dbReference>
<protein>
    <submittedName>
        <fullName evidence="2">Stp1/IreP family PP2C-type Ser/Thr phosphatase</fullName>
    </submittedName>
</protein>
<dbReference type="SMART" id="SM00331">
    <property type="entry name" value="PP2C_SIG"/>
    <property type="match status" value="1"/>
</dbReference>
<evidence type="ECO:0000313" key="2">
    <source>
        <dbReference type="EMBL" id="NER27989.1"/>
    </source>
</evidence>
<name>A0A6B3N4H5_9CYAN</name>
<dbReference type="EMBL" id="JAAHFQ010000157">
    <property type="protein sequence ID" value="NER27989.1"/>
    <property type="molecule type" value="Genomic_DNA"/>
</dbReference>
<dbReference type="PROSITE" id="PS51746">
    <property type="entry name" value="PPM_2"/>
    <property type="match status" value="1"/>
</dbReference>
<evidence type="ECO:0000259" key="1">
    <source>
        <dbReference type="PROSITE" id="PS51746"/>
    </source>
</evidence>
<dbReference type="SUPFAM" id="SSF81606">
    <property type="entry name" value="PP2C-like"/>
    <property type="match status" value="1"/>
</dbReference>
<gene>
    <name evidence="2" type="ORF">F6J89_10205</name>
</gene>
<dbReference type="SMART" id="SM00332">
    <property type="entry name" value="PP2Cc"/>
    <property type="match status" value="1"/>
</dbReference>
<dbReference type="InterPro" id="IPR015655">
    <property type="entry name" value="PP2C"/>
</dbReference>
<dbReference type="CDD" id="cd00143">
    <property type="entry name" value="PP2Cc"/>
    <property type="match status" value="1"/>
</dbReference>